<dbReference type="AlphaFoldDB" id="A0A9W9MIZ3"/>
<dbReference type="Proteomes" id="UP001150904">
    <property type="component" value="Unassembled WGS sequence"/>
</dbReference>
<dbReference type="RefSeq" id="XP_058307943.1">
    <property type="nucleotide sequence ID" value="XM_058453752.1"/>
</dbReference>
<evidence type="ECO:0000313" key="10">
    <source>
        <dbReference type="Proteomes" id="UP001150904"/>
    </source>
</evidence>
<feature type="transmembrane region" description="Helical" evidence="8">
    <location>
        <begin position="156"/>
        <end position="177"/>
    </location>
</feature>
<accession>A0A9W9MIZ3</accession>
<keyword evidence="10" id="KW-1185">Reference proteome</keyword>
<comment type="similarity">
    <text evidence="2">Belongs to the tellurite-resistance/dicarboxylate transporter (TDT) family.</text>
</comment>
<evidence type="ECO:0000256" key="1">
    <source>
        <dbReference type="ARBA" id="ARBA00004651"/>
    </source>
</evidence>
<proteinExistence type="inferred from homology"/>
<keyword evidence="6 8" id="KW-1133">Transmembrane helix</keyword>
<evidence type="ECO:0000256" key="7">
    <source>
        <dbReference type="ARBA" id="ARBA00023136"/>
    </source>
</evidence>
<dbReference type="InterPro" id="IPR051629">
    <property type="entry name" value="Sulfite_efflux_TDT"/>
</dbReference>
<dbReference type="PANTHER" id="PTHR31686">
    <property type="match status" value="1"/>
</dbReference>
<evidence type="ECO:0000256" key="8">
    <source>
        <dbReference type="SAM" id="Phobius"/>
    </source>
</evidence>
<keyword evidence="5 8" id="KW-0812">Transmembrane</keyword>
<organism evidence="9 10">
    <name type="scientific">Penicillium cinerascens</name>
    <dbReference type="NCBI Taxonomy" id="70096"/>
    <lineage>
        <taxon>Eukaryota</taxon>
        <taxon>Fungi</taxon>
        <taxon>Dikarya</taxon>
        <taxon>Ascomycota</taxon>
        <taxon>Pezizomycotina</taxon>
        <taxon>Eurotiomycetes</taxon>
        <taxon>Eurotiomycetidae</taxon>
        <taxon>Eurotiales</taxon>
        <taxon>Aspergillaceae</taxon>
        <taxon>Penicillium</taxon>
    </lineage>
</organism>
<protein>
    <submittedName>
        <fullName evidence="9">C4-dicarboxylate transporter/malic acid transport protein</fullName>
    </submittedName>
</protein>
<dbReference type="GeneID" id="83181053"/>
<evidence type="ECO:0000256" key="4">
    <source>
        <dbReference type="ARBA" id="ARBA00022475"/>
    </source>
</evidence>
<dbReference type="GO" id="GO:0005886">
    <property type="term" value="C:plasma membrane"/>
    <property type="evidence" value="ECO:0007669"/>
    <property type="project" value="UniProtKB-SubCell"/>
</dbReference>
<evidence type="ECO:0000313" key="9">
    <source>
        <dbReference type="EMBL" id="KAJ5202027.1"/>
    </source>
</evidence>
<reference evidence="9" key="1">
    <citation type="submission" date="2022-12" db="EMBL/GenBank/DDBJ databases">
        <authorList>
            <person name="Petersen C."/>
        </authorList>
    </citation>
    <scope>NUCLEOTIDE SEQUENCE</scope>
    <source>
        <strain evidence="9">IBT 15544</strain>
    </source>
</reference>
<feature type="transmembrane region" description="Helical" evidence="8">
    <location>
        <begin position="361"/>
        <end position="383"/>
    </location>
</feature>
<name>A0A9W9MIZ3_9EURO</name>
<feature type="transmembrane region" description="Helical" evidence="8">
    <location>
        <begin position="20"/>
        <end position="40"/>
    </location>
</feature>
<evidence type="ECO:0000256" key="5">
    <source>
        <dbReference type="ARBA" id="ARBA00022692"/>
    </source>
</evidence>
<keyword evidence="4" id="KW-1003">Cell membrane</keyword>
<dbReference type="Gene3D" id="1.50.10.150">
    <property type="entry name" value="Voltage-dependent anion channel"/>
    <property type="match status" value="1"/>
</dbReference>
<keyword evidence="7 8" id="KW-0472">Membrane</keyword>
<dbReference type="PANTHER" id="PTHR31686:SF3">
    <property type="entry name" value="ACID TRANSPORT PROTEIN, PUTATIVE (AFU_ORTHOLOGUE AFUA_4G09410)-RELATED"/>
    <property type="match status" value="1"/>
</dbReference>
<evidence type="ECO:0000256" key="6">
    <source>
        <dbReference type="ARBA" id="ARBA00022989"/>
    </source>
</evidence>
<keyword evidence="3" id="KW-0813">Transport</keyword>
<feature type="transmembrane region" description="Helical" evidence="8">
    <location>
        <begin position="52"/>
        <end position="72"/>
    </location>
</feature>
<dbReference type="OrthoDB" id="1099at2759"/>
<dbReference type="EMBL" id="JAPQKR010000013">
    <property type="protein sequence ID" value="KAJ5202027.1"/>
    <property type="molecule type" value="Genomic_DNA"/>
</dbReference>
<comment type="subcellular location">
    <subcellularLocation>
        <location evidence="1">Cell membrane</location>
        <topology evidence="1">Multi-pass membrane protein</topology>
    </subcellularLocation>
</comment>
<feature type="transmembrane region" description="Helical" evidence="8">
    <location>
        <begin position="286"/>
        <end position="306"/>
    </location>
</feature>
<dbReference type="Pfam" id="PF03595">
    <property type="entry name" value="SLAC1"/>
    <property type="match status" value="1"/>
</dbReference>
<evidence type="ECO:0000256" key="2">
    <source>
        <dbReference type="ARBA" id="ARBA00008566"/>
    </source>
</evidence>
<dbReference type="InterPro" id="IPR038665">
    <property type="entry name" value="Voltage-dep_anion_channel_sf"/>
</dbReference>
<sequence length="416" mass="45874">MSDEASSLQRPGRPLSIALWNFSSNWFLIPQGTGIICILLHQLDYQFKGLMILAKIVWIYAIVLFGLCLIIYSLRILVYPKHVRHQLRVNLVETSCLASIPIVYNEIIQLAVLQYGSRAGVAFYVLWWIQAGLATVACLAIPYVQLKLQPPGISHLPPAILLPFIASLTSAVGGGVLCRFDHISARLQVPVIIISYLQIGAGLSLAVGFDTLILLQHFDRFTPTADNVYQDMIVCGPFGQGAFALQVLGEAVAEGSFASYSRGTFLTSEAAAPIGYTSQFLGLLTWGYGIFWWCFAIVSICHTLCAQPGGWRKTRFTMAAWSLIFPWVRCPSPICVCRAHRKQGVFTNAAVEFGKTMDSPAFAVVSTALLLILLVMWFAVQILTMKGLFTGRILGLEHGWKRRRLDRGDSAGNKDA</sequence>
<dbReference type="GO" id="GO:0000319">
    <property type="term" value="F:sulfite transmembrane transporter activity"/>
    <property type="evidence" value="ECO:0007669"/>
    <property type="project" value="TreeGrafter"/>
</dbReference>
<evidence type="ECO:0000256" key="3">
    <source>
        <dbReference type="ARBA" id="ARBA00022448"/>
    </source>
</evidence>
<dbReference type="InterPro" id="IPR004695">
    <property type="entry name" value="SLAC1/Mae1/Ssu1/TehA"/>
</dbReference>
<gene>
    <name evidence="9" type="ORF">N7498_006690</name>
</gene>
<feature type="transmembrane region" description="Helical" evidence="8">
    <location>
        <begin position="189"/>
        <end position="209"/>
    </location>
</feature>
<comment type="caution">
    <text evidence="9">The sequence shown here is derived from an EMBL/GenBank/DDBJ whole genome shotgun (WGS) entry which is preliminary data.</text>
</comment>
<dbReference type="CDD" id="cd09299">
    <property type="entry name" value="TDT"/>
    <property type="match status" value="1"/>
</dbReference>
<reference evidence="9" key="2">
    <citation type="journal article" date="2023" name="IMA Fungus">
        <title>Comparative genomic study of the Penicillium genus elucidates a diverse pangenome and 15 lateral gene transfer events.</title>
        <authorList>
            <person name="Petersen C."/>
            <person name="Sorensen T."/>
            <person name="Nielsen M.R."/>
            <person name="Sondergaard T.E."/>
            <person name="Sorensen J.L."/>
            <person name="Fitzpatrick D.A."/>
            <person name="Frisvad J.C."/>
            <person name="Nielsen K.L."/>
        </authorList>
    </citation>
    <scope>NUCLEOTIDE SEQUENCE</scope>
    <source>
        <strain evidence="9">IBT 15544</strain>
    </source>
</reference>
<feature type="transmembrane region" description="Helical" evidence="8">
    <location>
        <begin position="125"/>
        <end position="144"/>
    </location>
</feature>